<feature type="domain" description="SnoaL-like" evidence="1">
    <location>
        <begin position="17"/>
        <end position="145"/>
    </location>
</feature>
<dbReference type="SUPFAM" id="SSF54427">
    <property type="entry name" value="NTF2-like"/>
    <property type="match status" value="1"/>
</dbReference>
<name>A0A840AHF9_9PROT</name>
<dbReference type="Pfam" id="PF13474">
    <property type="entry name" value="SnoaL_3"/>
    <property type="match status" value="1"/>
</dbReference>
<keyword evidence="3" id="KW-1185">Reference proteome</keyword>
<dbReference type="Proteomes" id="UP000553193">
    <property type="component" value="Unassembled WGS sequence"/>
</dbReference>
<dbReference type="AlphaFoldDB" id="A0A840AHF9"/>
<evidence type="ECO:0000313" key="2">
    <source>
        <dbReference type="EMBL" id="MBB3900013.1"/>
    </source>
</evidence>
<dbReference type="InterPro" id="IPR037401">
    <property type="entry name" value="SnoaL-like"/>
</dbReference>
<dbReference type="InterPro" id="IPR032710">
    <property type="entry name" value="NTF2-like_dom_sf"/>
</dbReference>
<accession>A0A840AHF9</accession>
<dbReference type="GO" id="GO:0016853">
    <property type="term" value="F:isomerase activity"/>
    <property type="evidence" value="ECO:0007669"/>
    <property type="project" value="UniProtKB-KW"/>
</dbReference>
<sequence>MQAPPLPDAPPAIRDAILDWLDRFAACVREVDYKSAYPFWHPRIIAFGTVQALVEGLESFRDRQWDSVWPRTSDFRFPPEAARVLASADGSMAVAIAPFTSTGYAPDGTPFDRPGRTTLILVPNPGATSGEGEKWLAVHSHMSLAKGVPPDSHAKRAIKAK</sequence>
<evidence type="ECO:0000259" key="1">
    <source>
        <dbReference type="Pfam" id="PF13474"/>
    </source>
</evidence>
<dbReference type="Gene3D" id="3.10.450.50">
    <property type="match status" value="1"/>
</dbReference>
<keyword evidence="2" id="KW-0413">Isomerase</keyword>
<gene>
    <name evidence="2" type="ORF">GGQ83_003480</name>
</gene>
<reference evidence="2 3" key="1">
    <citation type="submission" date="2020-08" db="EMBL/GenBank/DDBJ databases">
        <title>Genomic Encyclopedia of Type Strains, Phase IV (KMG-IV): sequencing the most valuable type-strain genomes for metagenomic binning, comparative biology and taxonomic classification.</title>
        <authorList>
            <person name="Goeker M."/>
        </authorList>
    </citation>
    <scope>NUCLEOTIDE SEQUENCE [LARGE SCALE GENOMIC DNA]</scope>
    <source>
        <strain evidence="2 3">DSM 19979</strain>
    </source>
</reference>
<evidence type="ECO:0000313" key="3">
    <source>
        <dbReference type="Proteomes" id="UP000553193"/>
    </source>
</evidence>
<protein>
    <submittedName>
        <fullName evidence="2">Ketosteroid isomerase-like protein</fullName>
    </submittedName>
</protein>
<comment type="caution">
    <text evidence="2">The sequence shown here is derived from an EMBL/GenBank/DDBJ whole genome shotgun (WGS) entry which is preliminary data.</text>
</comment>
<organism evidence="2 3">
    <name type="scientific">Roseococcus suduntuyensis</name>
    <dbReference type="NCBI Taxonomy" id="455361"/>
    <lineage>
        <taxon>Bacteria</taxon>
        <taxon>Pseudomonadati</taxon>
        <taxon>Pseudomonadota</taxon>
        <taxon>Alphaproteobacteria</taxon>
        <taxon>Acetobacterales</taxon>
        <taxon>Roseomonadaceae</taxon>
        <taxon>Roseococcus</taxon>
    </lineage>
</organism>
<proteinExistence type="predicted"/>
<dbReference type="RefSeq" id="WP_184386238.1">
    <property type="nucleotide sequence ID" value="NZ_JACIDJ010000007.1"/>
</dbReference>
<dbReference type="EMBL" id="JACIDJ010000007">
    <property type="protein sequence ID" value="MBB3900013.1"/>
    <property type="molecule type" value="Genomic_DNA"/>
</dbReference>